<feature type="domain" description="Pseudouridine synthase I TruA alpha/beta" evidence="8">
    <location>
        <begin position="21"/>
        <end position="115"/>
    </location>
</feature>
<dbReference type="FunFam" id="3.30.70.580:FF:000008">
    <property type="entry name" value="tRNA pseudouridine synthase A"/>
    <property type="match status" value="1"/>
</dbReference>
<protein>
    <recommendedName>
        <fullName evidence="4">tRNA pseudouridine synthase A</fullName>
        <ecNumber evidence="4">5.4.99.12</ecNumber>
    </recommendedName>
    <alternativeName>
        <fullName evidence="4">tRNA pseudouridine(38-40) synthase</fullName>
    </alternativeName>
    <alternativeName>
        <fullName evidence="4">tRNA pseudouridylate synthase I</fullName>
    </alternativeName>
    <alternativeName>
        <fullName evidence="4">tRNA-uridine isomerase I</fullName>
    </alternativeName>
</protein>
<proteinExistence type="inferred from homology"/>
<dbReference type="Proteomes" id="UP000199501">
    <property type="component" value="Unassembled WGS sequence"/>
</dbReference>
<comment type="function">
    <text evidence="4">Formation of pseudouridine at positions 38, 39 and 40 in the anticodon stem and loop of transfer RNAs.</text>
</comment>
<dbReference type="InterPro" id="IPR020095">
    <property type="entry name" value="PsdUridine_synth_TruA_C"/>
</dbReference>
<dbReference type="GO" id="GO:0003723">
    <property type="term" value="F:RNA binding"/>
    <property type="evidence" value="ECO:0007669"/>
    <property type="project" value="InterPro"/>
</dbReference>
<keyword evidence="2 4" id="KW-0819">tRNA processing</keyword>
<name>A0A1G6V1H6_9PSEU</name>
<dbReference type="SUPFAM" id="SSF55120">
    <property type="entry name" value="Pseudouridine synthase"/>
    <property type="match status" value="1"/>
</dbReference>
<comment type="caution">
    <text evidence="4">Lacks conserved residue(s) required for the propagation of feature annotation.</text>
</comment>
<evidence type="ECO:0000259" key="8">
    <source>
        <dbReference type="Pfam" id="PF01416"/>
    </source>
</evidence>
<dbReference type="EC" id="5.4.99.12" evidence="4"/>
<evidence type="ECO:0000256" key="3">
    <source>
        <dbReference type="ARBA" id="ARBA00023235"/>
    </source>
</evidence>
<sequence length="276" mass="29936">MAEPVAPAGGGGLVRIRIDIAYDGADFSGWARQPQRRTVCGVLEDTLSQVLRHDVRLTVAGRTDAGVHATGQVAHADLPADVDPDALVLRLARALPADVRVTGMRAVPAEFDARFGALRRHYAYRVCDTAWRANPLHRNHIVAWPRPLDLAALNAASHHLLGEHDFVAFCKRRDGATTIRELQRLDWARAEDGTLTAHVAADAFCHSMVRSLVGALLAVGEGRKPVEWPASMLTATERPSVITVAPAHGLTLTGVDYPADEDLAQRAALTRNVRTR</sequence>
<evidence type="ECO:0000256" key="4">
    <source>
        <dbReference type="HAMAP-Rule" id="MF_00171"/>
    </source>
</evidence>
<dbReference type="PANTHER" id="PTHR11142">
    <property type="entry name" value="PSEUDOURIDYLATE SYNTHASE"/>
    <property type="match status" value="1"/>
</dbReference>
<dbReference type="PANTHER" id="PTHR11142:SF0">
    <property type="entry name" value="TRNA PSEUDOURIDINE SYNTHASE-LIKE 1"/>
    <property type="match status" value="1"/>
</dbReference>
<evidence type="ECO:0000256" key="5">
    <source>
        <dbReference type="PIRSR" id="PIRSR001430-1"/>
    </source>
</evidence>
<dbReference type="Pfam" id="PF01416">
    <property type="entry name" value="PseudoU_synth_1"/>
    <property type="match status" value="2"/>
</dbReference>
<dbReference type="FunFam" id="3.30.70.660:FF:000003">
    <property type="entry name" value="tRNA pseudouridine synthase A"/>
    <property type="match status" value="1"/>
</dbReference>
<keyword evidence="10" id="KW-1185">Reference proteome</keyword>
<accession>A0A1G6V1H6</accession>
<gene>
    <name evidence="4" type="primary">truA</name>
    <name evidence="9" type="ORF">SAMN05216174_111200</name>
</gene>
<dbReference type="GO" id="GO:0031119">
    <property type="term" value="P:tRNA pseudouridine synthesis"/>
    <property type="evidence" value="ECO:0007669"/>
    <property type="project" value="UniProtKB-UniRule"/>
</dbReference>
<dbReference type="PIRSF" id="PIRSF001430">
    <property type="entry name" value="tRNA_psdUrid_synth"/>
    <property type="match status" value="1"/>
</dbReference>
<feature type="active site" description="Nucleophile" evidence="4 5">
    <location>
        <position position="64"/>
    </location>
</feature>
<dbReference type="GO" id="GO:0160147">
    <property type="term" value="F:tRNA pseudouridine(38-40) synthase activity"/>
    <property type="evidence" value="ECO:0007669"/>
    <property type="project" value="UniProtKB-EC"/>
</dbReference>
<evidence type="ECO:0000313" key="10">
    <source>
        <dbReference type="Proteomes" id="UP000199501"/>
    </source>
</evidence>
<evidence type="ECO:0000256" key="6">
    <source>
        <dbReference type="PIRSR" id="PIRSR001430-2"/>
    </source>
</evidence>
<keyword evidence="3 4" id="KW-0413">Isomerase</keyword>
<dbReference type="RefSeq" id="WP_228771824.1">
    <property type="nucleotide sequence ID" value="NZ_FMZZ01000011.1"/>
</dbReference>
<dbReference type="NCBIfam" id="TIGR00071">
    <property type="entry name" value="hisT_truA"/>
    <property type="match status" value="1"/>
</dbReference>
<evidence type="ECO:0000256" key="7">
    <source>
        <dbReference type="RuleBase" id="RU003792"/>
    </source>
</evidence>
<feature type="domain" description="Pseudouridine synthase I TruA alpha/beta" evidence="8">
    <location>
        <begin position="156"/>
        <end position="258"/>
    </location>
</feature>
<evidence type="ECO:0000256" key="2">
    <source>
        <dbReference type="ARBA" id="ARBA00022694"/>
    </source>
</evidence>
<evidence type="ECO:0000313" key="9">
    <source>
        <dbReference type="EMBL" id="SDD47470.1"/>
    </source>
</evidence>
<dbReference type="Gene3D" id="3.30.70.580">
    <property type="entry name" value="Pseudouridine synthase I, catalytic domain, N-terminal subdomain"/>
    <property type="match status" value="1"/>
</dbReference>
<dbReference type="InterPro" id="IPR001406">
    <property type="entry name" value="PsdUridine_synth_TruA"/>
</dbReference>
<dbReference type="InterPro" id="IPR020097">
    <property type="entry name" value="PsdUridine_synth_TruA_a/b_dom"/>
</dbReference>
<evidence type="ECO:0000256" key="1">
    <source>
        <dbReference type="ARBA" id="ARBA00009375"/>
    </source>
</evidence>
<dbReference type="Gene3D" id="3.30.70.660">
    <property type="entry name" value="Pseudouridine synthase I, catalytic domain, C-terminal subdomain"/>
    <property type="match status" value="1"/>
</dbReference>
<comment type="catalytic activity">
    <reaction evidence="4 7">
        <text>uridine(38/39/40) in tRNA = pseudouridine(38/39/40) in tRNA</text>
        <dbReference type="Rhea" id="RHEA:22376"/>
        <dbReference type="Rhea" id="RHEA-COMP:10085"/>
        <dbReference type="Rhea" id="RHEA-COMP:10087"/>
        <dbReference type="ChEBI" id="CHEBI:65314"/>
        <dbReference type="ChEBI" id="CHEBI:65315"/>
        <dbReference type="EC" id="5.4.99.12"/>
    </reaction>
</comment>
<comment type="subunit">
    <text evidence="4">Homodimer.</text>
</comment>
<organism evidence="9 10">
    <name type="scientific">Actinokineospora iranica</name>
    <dbReference type="NCBI Taxonomy" id="1271860"/>
    <lineage>
        <taxon>Bacteria</taxon>
        <taxon>Bacillati</taxon>
        <taxon>Actinomycetota</taxon>
        <taxon>Actinomycetes</taxon>
        <taxon>Pseudonocardiales</taxon>
        <taxon>Pseudonocardiaceae</taxon>
        <taxon>Actinokineospora</taxon>
    </lineage>
</organism>
<feature type="binding site" evidence="4 6">
    <location>
        <position position="122"/>
    </location>
    <ligand>
        <name>substrate</name>
    </ligand>
</feature>
<dbReference type="AlphaFoldDB" id="A0A1G6V1H6"/>
<reference evidence="10" key="1">
    <citation type="submission" date="2016-10" db="EMBL/GenBank/DDBJ databases">
        <authorList>
            <person name="Varghese N."/>
            <person name="Submissions S."/>
        </authorList>
    </citation>
    <scope>NUCLEOTIDE SEQUENCE [LARGE SCALE GENOMIC DNA]</scope>
    <source>
        <strain evidence="10">IBRC-M 10403</strain>
    </source>
</reference>
<dbReference type="EMBL" id="FMZZ01000011">
    <property type="protein sequence ID" value="SDD47470.1"/>
    <property type="molecule type" value="Genomic_DNA"/>
</dbReference>
<dbReference type="STRING" id="1271860.SAMN05216174_111200"/>
<comment type="similarity">
    <text evidence="1 4 7">Belongs to the tRNA pseudouridine synthase TruA family.</text>
</comment>
<dbReference type="InterPro" id="IPR020103">
    <property type="entry name" value="PsdUridine_synth_cat_dom_sf"/>
</dbReference>
<dbReference type="CDD" id="cd02570">
    <property type="entry name" value="PseudoU_synth_EcTruA"/>
    <property type="match status" value="1"/>
</dbReference>
<dbReference type="HAMAP" id="MF_00171">
    <property type="entry name" value="TruA"/>
    <property type="match status" value="1"/>
</dbReference>
<dbReference type="InterPro" id="IPR020094">
    <property type="entry name" value="TruA/RsuA/RluB/E/F_N"/>
</dbReference>